<dbReference type="Gene3D" id="3.10.100.10">
    <property type="entry name" value="Mannose-Binding Protein A, subunit A"/>
    <property type="match status" value="2"/>
</dbReference>
<dbReference type="Proteomes" id="UP000053240">
    <property type="component" value="Unassembled WGS sequence"/>
</dbReference>
<organism evidence="3 4">
    <name type="scientific">Papilio machaon</name>
    <name type="common">Old World swallowtail butterfly</name>
    <dbReference type="NCBI Taxonomy" id="76193"/>
    <lineage>
        <taxon>Eukaryota</taxon>
        <taxon>Metazoa</taxon>
        <taxon>Ecdysozoa</taxon>
        <taxon>Arthropoda</taxon>
        <taxon>Hexapoda</taxon>
        <taxon>Insecta</taxon>
        <taxon>Pterygota</taxon>
        <taxon>Neoptera</taxon>
        <taxon>Endopterygota</taxon>
        <taxon>Lepidoptera</taxon>
        <taxon>Glossata</taxon>
        <taxon>Ditrysia</taxon>
        <taxon>Papilionoidea</taxon>
        <taxon>Papilionidae</taxon>
        <taxon>Papilioninae</taxon>
        <taxon>Papilio</taxon>
    </lineage>
</organism>
<dbReference type="SUPFAM" id="SSF56436">
    <property type="entry name" value="C-type lectin-like"/>
    <property type="match status" value="2"/>
</dbReference>
<evidence type="ECO:0000313" key="4">
    <source>
        <dbReference type="Proteomes" id="UP000053240"/>
    </source>
</evidence>
<dbReference type="PROSITE" id="PS50041">
    <property type="entry name" value="C_TYPE_LECTIN_2"/>
    <property type="match status" value="2"/>
</dbReference>
<accession>A0A194QLC9</accession>
<gene>
    <name evidence="3" type="ORF">RR48_14626</name>
</gene>
<dbReference type="Pfam" id="PF00059">
    <property type="entry name" value="Lectin_C"/>
    <property type="match status" value="2"/>
</dbReference>
<evidence type="ECO:0000259" key="2">
    <source>
        <dbReference type="PROSITE" id="PS50041"/>
    </source>
</evidence>
<protein>
    <submittedName>
        <fullName evidence="3">Hemolymph lipopolysaccharide-binding protein</fullName>
    </submittedName>
</protein>
<keyword evidence="1" id="KW-1015">Disulfide bond</keyword>
<dbReference type="PROSITE" id="PS00615">
    <property type="entry name" value="C_TYPE_LECTIN_1"/>
    <property type="match status" value="2"/>
</dbReference>
<dbReference type="AlphaFoldDB" id="A0A194QLC9"/>
<feature type="domain" description="C-type lectin" evidence="2">
    <location>
        <begin position="52"/>
        <end position="166"/>
    </location>
</feature>
<proteinExistence type="predicted"/>
<dbReference type="EMBL" id="KQ461198">
    <property type="protein sequence ID" value="KPJ06184.1"/>
    <property type="molecule type" value="Genomic_DNA"/>
</dbReference>
<dbReference type="SMART" id="SM00034">
    <property type="entry name" value="CLECT"/>
    <property type="match status" value="2"/>
</dbReference>
<dbReference type="InterPro" id="IPR016187">
    <property type="entry name" value="CTDL_fold"/>
</dbReference>
<dbReference type="InterPro" id="IPR050111">
    <property type="entry name" value="C-type_lectin/snaclec_domain"/>
</dbReference>
<dbReference type="InterPro" id="IPR001304">
    <property type="entry name" value="C-type_lectin-like"/>
</dbReference>
<reference evidence="3 4" key="1">
    <citation type="journal article" date="2015" name="Nat. Commun.">
        <title>Outbred genome sequencing and CRISPR/Cas9 gene editing in butterflies.</title>
        <authorList>
            <person name="Li X."/>
            <person name="Fan D."/>
            <person name="Zhang W."/>
            <person name="Liu G."/>
            <person name="Zhang L."/>
            <person name="Zhao L."/>
            <person name="Fang X."/>
            <person name="Chen L."/>
            <person name="Dong Y."/>
            <person name="Chen Y."/>
            <person name="Ding Y."/>
            <person name="Zhao R."/>
            <person name="Feng M."/>
            <person name="Zhu Y."/>
            <person name="Feng Y."/>
            <person name="Jiang X."/>
            <person name="Zhu D."/>
            <person name="Xiang H."/>
            <person name="Feng X."/>
            <person name="Li S."/>
            <person name="Wang J."/>
            <person name="Zhang G."/>
            <person name="Kronforst M.R."/>
            <person name="Wang W."/>
        </authorList>
    </citation>
    <scope>NUCLEOTIDE SEQUENCE [LARGE SCALE GENOMIC DNA]</scope>
    <source>
        <strain evidence="3">Ya'a_city_454_Pm</strain>
        <tissue evidence="3">Whole body</tissue>
    </source>
</reference>
<feature type="domain" description="C-type lectin" evidence="2">
    <location>
        <begin position="190"/>
        <end position="328"/>
    </location>
</feature>
<dbReference type="InterPro" id="IPR018378">
    <property type="entry name" value="C-type_lectin_CS"/>
</dbReference>
<dbReference type="CDD" id="cd00037">
    <property type="entry name" value="CLECT"/>
    <property type="match status" value="2"/>
</dbReference>
<dbReference type="InterPro" id="IPR016186">
    <property type="entry name" value="C-type_lectin-like/link_sf"/>
</dbReference>
<dbReference type="PANTHER" id="PTHR22803">
    <property type="entry name" value="MANNOSE, PHOSPHOLIPASE, LECTIN RECEPTOR RELATED"/>
    <property type="match status" value="1"/>
</dbReference>
<dbReference type="InParanoid" id="A0A194QLC9"/>
<keyword evidence="4" id="KW-1185">Reference proteome</keyword>
<evidence type="ECO:0000256" key="1">
    <source>
        <dbReference type="ARBA" id="ARBA00023157"/>
    </source>
</evidence>
<evidence type="ECO:0000313" key="3">
    <source>
        <dbReference type="EMBL" id="KPJ06184.1"/>
    </source>
</evidence>
<name>A0A194QLC9_PAPMA</name>
<sequence length="348" mass="39691">MLHGVATAVVTRFYRCYNTLVPMLQHISTDGHQQNIFFRNDYKYIEETRSFYKIHTMYRSWEKAKIKCSLEGASLFYAEDENEVDMVLAHLNNTQPTFVSVYVGISSHLAKGVFKTVDGVAVRDVYNVWGPGEPNDNNGEENCVILRSDGTLNDEKCSNKFPFICKKTLQSLKWNEECNTPYLDYKYNVDLARCYKFHLHPLTWRDAVEACDAELAYLTIINSQQEAAHLVNITASAPKDEVHGSYLRGAVHLGFNYDKIKQDWRTFTGMFFSKPPLSQLTFTRDTLKEAGYAAWGGGQPDGGENERCGSMFYDGSLNDIGCDTHRCFFICEKENETPSLVDDKINEV</sequence>